<protein>
    <submittedName>
        <fullName evidence="1">Uncharacterized protein</fullName>
    </submittedName>
</protein>
<evidence type="ECO:0000313" key="1">
    <source>
        <dbReference type="EMBL" id="PZT48620.1"/>
    </source>
</evidence>
<gene>
    <name evidence="1" type="ORF">B6S12_02985</name>
</gene>
<comment type="caution">
    <text evidence="1">The sequence shown here is derived from an EMBL/GenBank/DDBJ whole genome shotgun (WGS) entry which is preliminary data.</text>
</comment>
<accession>A0A2W6NIC7</accession>
<proteinExistence type="predicted"/>
<dbReference type="EMBL" id="NBIU01000005">
    <property type="protein sequence ID" value="PZT48620.1"/>
    <property type="molecule type" value="Genomic_DNA"/>
</dbReference>
<organism evidence="1 2">
    <name type="scientific">Helicobacter valdiviensis</name>
    <dbReference type="NCBI Taxonomy" id="1458358"/>
    <lineage>
        <taxon>Bacteria</taxon>
        <taxon>Pseudomonadati</taxon>
        <taxon>Campylobacterota</taxon>
        <taxon>Epsilonproteobacteria</taxon>
        <taxon>Campylobacterales</taxon>
        <taxon>Helicobacteraceae</taxon>
        <taxon>Helicobacter</taxon>
    </lineage>
</organism>
<reference evidence="1 2" key="1">
    <citation type="submission" date="2017-03" db="EMBL/GenBank/DDBJ databases">
        <title>Genomic and clinical evidence uncovers the enterohepatic species Helicobacter valdiviensis as a potential human intestinal pathogen.</title>
        <authorList>
            <person name="Fresia P."/>
            <person name="Jara R."/>
            <person name="Sierra R."/>
            <person name="Ferres I."/>
            <person name="Greif G."/>
            <person name="Iraola G."/>
            <person name="Collado L."/>
        </authorList>
    </citation>
    <scope>NUCLEOTIDE SEQUENCE [LARGE SCALE GENOMIC DNA]</scope>
    <source>
        <strain evidence="1 2">WBE14</strain>
    </source>
</reference>
<evidence type="ECO:0000313" key="2">
    <source>
        <dbReference type="Proteomes" id="UP000249746"/>
    </source>
</evidence>
<dbReference type="RefSeq" id="WP_111229341.1">
    <property type="nucleotide sequence ID" value="NZ_NBIU01000005.1"/>
</dbReference>
<keyword evidence="2" id="KW-1185">Reference proteome</keyword>
<sequence>MDNYEFIEPRLIEYCNYAEELEPYCKPDIFLKMRKFFIFNLALDKTKALLDKKISKEKDIEKLSIMLFSRAFTSYLKERFFEFKNIKKDVLKVQKLGFSKEKIKNIFGFSDEFLEAFLISKFIF</sequence>
<dbReference type="AlphaFoldDB" id="A0A2W6NIC7"/>
<dbReference type="Proteomes" id="UP000249746">
    <property type="component" value="Unassembled WGS sequence"/>
</dbReference>
<name>A0A2W6NIC7_9HELI</name>